<dbReference type="EMBL" id="HBFK01008090">
    <property type="protein sequence ID" value="CAD8738403.1"/>
    <property type="molecule type" value="Transcribed_RNA"/>
</dbReference>
<sequence length="463" mass="48478">MGGWWEEEHPASETMLPSAAARRRPAISLGALVAAAAVLSCHWVPGAVGDDAAWRFPTPGCDSFNSRESCCERHWRSVRMGAQVSVSLGAHDPTAAGAGHPFPTTISLIPGESGPTNQSEGVCCGFSNFTNLVGSNTGNPAQLNTVWQTTRLDQITEDTVPTDYCAAYRASYNGGNDACTKYVCYKLCIPPRFFFIGSFLPFPSWAENGPNCGTGVGPGGSDIACLIQDPSNVNAPGGSIIVTYLQVSETPVSDPSAPFPLGVRVGETYTFSINIVCPDSTGVIEILAIEDPGVPLGLEASPTSRSCAGAGVSACRTVTFTPRKGLAGTMHEARFVARNTPAGGICDPVESEVLVVRLPVAKPFISFTLPQTEARFKEVPIGAVYEDDLVCDGDNYDGEVRFLNMSFNGVTRPGSPPPTLLTPPSTTASLAGGGGCACPRASRVAAPVKKHGRSTESDSERVG</sequence>
<organism evidence="2">
    <name type="scientific">Hemiselmis andersenii</name>
    <name type="common">Cryptophyte alga</name>
    <dbReference type="NCBI Taxonomy" id="464988"/>
    <lineage>
        <taxon>Eukaryota</taxon>
        <taxon>Cryptophyceae</taxon>
        <taxon>Cryptomonadales</taxon>
        <taxon>Hemiselmidaceae</taxon>
        <taxon>Hemiselmis</taxon>
    </lineage>
</organism>
<dbReference type="AlphaFoldDB" id="A0A7S0TKP5"/>
<gene>
    <name evidence="2" type="ORF">HAND1043_LOCUS4895</name>
</gene>
<reference evidence="2" key="1">
    <citation type="submission" date="2021-01" db="EMBL/GenBank/DDBJ databases">
        <authorList>
            <person name="Corre E."/>
            <person name="Pelletier E."/>
            <person name="Niang G."/>
            <person name="Scheremetjew M."/>
            <person name="Finn R."/>
            <person name="Kale V."/>
            <person name="Holt S."/>
            <person name="Cochrane G."/>
            <person name="Meng A."/>
            <person name="Brown T."/>
            <person name="Cohen L."/>
        </authorList>
    </citation>
    <scope>NUCLEOTIDE SEQUENCE</scope>
    <source>
        <strain evidence="2">CCMP441</strain>
    </source>
</reference>
<feature type="region of interest" description="Disordered" evidence="1">
    <location>
        <begin position="443"/>
        <end position="463"/>
    </location>
</feature>
<feature type="compositionally biased region" description="Basic and acidic residues" evidence="1">
    <location>
        <begin position="453"/>
        <end position="463"/>
    </location>
</feature>
<proteinExistence type="predicted"/>
<name>A0A7S0TKP5_HEMAN</name>
<accession>A0A7S0TKP5</accession>
<evidence type="ECO:0000313" key="2">
    <source>
        <dbReference type="EMBL" id="CAD8738403.1"/>
    </source>
</evidence>
<evidence type="ECO:0000256" key="1">
    <source>
        <dbReference type="SAM" id="MobiDB-lite"/>
    </source>
</evidence>
<protein>
    <submittedName>
        <fullName evidence="2">Uncharacterized protein</fullName>
    </submittedName>
</protein>